<feature type="compositionally biased region" description="Acidic residues" evidence="1">
    <location>
        <begin position="152"/>
        <end position="161"/>
    </location>
</feature>
<feature type="region of interest" description="Disordered" evidence="1">
    <location>
        <begin position="485"/>
        <end position="528"/>
    </location>
</feature>
<name>A0ABD2Z6B6_9GENT</name>
<evidence type="ECO:0000313" key="3">
    <source>
        <dbReference type="Proteomes" id="UP001630127"/>
    </source>
</evidence>
<accession>A0ABD2Z6B6</accession>
<evidence type="ECO:0000313" key="2">
    <source>
        <dbReference type="EMBL" id="KAL3514624.1"/>
    </source>
</evidence>
<organism evidence="2 3">
    <name type="scientific">Cinchona calisaya</name>
    <dbReference type="NCBI Taxonomy" id="153742"/>
    <lineage>
        <taxon>Eukaryota</taxon>
        <taxon>Viridiplantae</taxon>
        <taxon>Streptophyta</taxon>
        <taxon>Embryophyta</taxon>
        <taxon>Tracheophyta</taxon>
        <taxon>Spermatophyta</taxon>
        <taxon>Magnoliopsida</taxon>
        <taxon>eudicotyledons</taxon>
        <taxon>Gunneridae</taxon>
        <taxon>Pentapetalae</taxon>
        <taxon>asterids</taxon>
        <taxon>lamiids</taxon>
        <taxon>Gentianales</taxon>
        <taxon>Rubiaceae</taxon>
        <taxon>Cinchonoideae</taxon>
        <taxon>Cinchoneae</taxon>
        <taxon>Cinchona</taxon>
    </lineage>
</organism>
<reference evidence="2 3" key="1">
    <citation type="submission" date="2024-11" db="EMBL/GenBank/DDBJ databases">
        <title>A near-complete genome assembly of Cinchona calisaya.</title>
        <authorList>
            <person name="Lian D.C."/>
            <person name="Zhao X.W."/>
            <person name="Wei L."/>
        </authorList>
    </citation>
    <scope>NUCLEOTIDE SEQUENCE [LARGE SCALE GENOMIC DNA]</scope>
    <source>
        <tissue evidence="2">Nenye</tissue>
    </source>
</reference>
<feature type="compositionally biased region" description="Acidic residues" evidence="1">
    <location>
        <begin position="510"/>
        <end position="528"/>
    </location>
</feature>
<dbReference type="PANTHER" id="PTHR36005:SF1">
    <property type="entry name" value="DNA LIGASE-LIKE PROTEIN"/>
    <property type="match status" value="1"/>
</dbReference>
<feature type="compositionally biased region" description="Acidic residues" evidence="1">
    <location>
        <begin position="126"/>
        <end position="138"/>
    </location>
</feature>
<evidence type="ECO:0008006" key="4">
    <source>
        <dbReference type="Google" id="ProtNLM"/>
    </source>
</evidence>
<dbReference type="EMBL" id="JBJUIK010000011">
    <property type="protein sequence ID" value="KAL3514624.1"/>
    <property type="molecule type" value="Genomic_DNA"/>
</dbReference>
<keyword evidence="3" id="KW-1185">Reference proteome</keyword>
<dbReference type="PANTHER" id="PTHR36005">
    <property type="entry name" value="DNA LIGASE-LIKE PROTEIN"/>
    <property type="match status" value="1"/>
</dbReference>
<feature type="compositionally biased region" description="Basic and acidic residues" evidence="1">
    <location>
        <begin position="310"/>
        <end position="330"/>
    </location>
</feature>
<evidence type="ECO:0000256" key="1">
    <source>
        <dbReference type="SAM" id="MobiDB-lite"/>
    </source>
</evidence>
<protein>
    <recommendedName>
        <fullName evidence="4">DNA replication checkpoint mediator MRC1 domain-containing protein</fullName>
    </recommendedName>
</protein>
<feature type="compositionally biased region" description="Acidic residues" evidence="1">
    <location>
        <begin position="427"/>
        <end position="437"/>
    </location>
</feature>
<feature type="compositionally biased region" description="Basic and acidic residues" evidence="1">
    <location>
        <begin position="174"/>
        <end position="200"/>
    </location>
</feature>
<feature type="region of interest" description="Disordered" evidence="1">
    <location>
        <begin position="310"/>
        <end position="459"/>
    </location>
</feature>
<feature type="compositionally biased region" description="Basic and acidic residues" evidence="1">
    <location>
        <begin position="400"/>
        <end position="409"/>
    </location>
</feature>
<comment type="caution">
    <text evidence="2">The sequence shown here is derived from an EMBL/GenBank/DDBJ whole genome shotgun (WGS) entry which is preliminary data.</text>
</comment>
<dbReference type="Proteomes" id="UP001630127">
    <property type="component" value="Unassembled WGS sequence"/>
</dbReference>
<gene>
    <name evidence="2" type="ORF">ACH5RR_027341</name>
</gene>
<feature type="compositionally biased region" description="Acidic residues" evidence="1">
    <location>
        <begin position="446"/>
        <end position="459"/>
    </location>
</feature>
<sequence>MESDDDYQSFSPHQEPQIPRLKRLKKKATETSNTVNSPSPQPNSIDPLLGIPRVDFARLEALEASATKTLDSFFDDSDESSSSLPPSQIENGLESEGNNKVDSEELDVELGFEKNNRKETKRALEFDDVDDVEQDGDSNSEKKRASAIVEDLRDETDEKEDDSGKKKKSKRRKSESADDAMKPKSSASDKRKQEKERKTYLKQLHAESQRLLRETGEAAFKPIPVVNKPISSVLEKIRQRKRELSEKNLMLNSNTFAADDGDVLRDDMIGHQSKDILVEEREDKLAKVVEEDIVACPVIVPSMDALNIDKSDESVAHSRRENSSPDKAPIEESMPMFRAPIDDTQDLFGDSETKESNYELPGDLQDSPLEEVMAPSLLAMNLKFDSVPSNDSSSEEDNDKENIDPLSHGDEDDSTSPRGAPFKAFLDEEAEEEDDSDHDLLRFKESEEDEDMEDSEELNDIIATDYKERPIDYERRNELHQKWLEQQDAAGTDNLLQRLKVGSEPKETTLLDEEQEDSEDGEDYNEEDVVQRNSAQMNIKKAKQIITQMFLDKDDLFLSDEDEETERRRVKQHLLVRSEEQATLVSPMEDESSREMFGLIKKLNILPENKKKAKSSSYFDSVLKAGKHKSFSKSSFLGRSSNHPVPSSHKQGSGTVRSFIFGRDDSNSRSSFSMSDDSSDTISKENRPTRTVTATLTSSQAKFSSQYRNPSASRASGASLFDVLKRSSIQPMSCNRDDPVDLSHVLATFKVPKKPIKIEGRN</sequence>
<feature type="compositionally biased region" description="Basic and acidic residues" evidence="1">
    <location>
        <begin position="111"/>
        <end position="125"/>
    </location>
</feature>
<feature type="compositionally biased region" description="Polar residues" evidence="1">
    <location>
        <begin position="637"/>
        <end position="656"/>
    </location>
</feature>
<dbReference type="AlphaFoldDB" id="A0ABD2Z6B6"/>
<feature type="compositionally biased region" description="Polar residues" evidence="1">
    <location>
        <begin position="689"/>
        <end position="713"/>
    </location>
</feature>
<feature type="region of interest" description="Disordered" evidence="1">
    <location>
        <begin position="634"/>
        <end position="713"/>
    </location>
</feature>
<feature type="region of interest" description="Disordered" evidence="1">
    <location>
        <begin position="1"/>
        <end position="49"/>
    </location>
</feature>
<feature type="region of interest" description="Disordered" evidence="1">
    <location>
        <begin position="72"/>
        <end position="200"/>
    </location>
</feature>
<proteinExistence type="predicted"/>
<feature type="compositionally biased region" description="Polar residues" evidence="1">
    <location>
        <begin position="30"/>
        <end position="44"/>
    </location>
</feature>